<dbReference type="GO" id="GO:0005737">
    <property type="term" value="C:cytoplasm"/>
    <property type="evidence" value="ECO:0007669"/>
    <property type="project" value="UniProtKB-SubCell"/>
</dbReference>
<dbReference type="SUPFAM" id="SSF56112">
    <property type="entry name" value="Protein kinase-like (PK-like)"/>
    <property type="match status" value="1"/>
</dbReference>
<dbReference type="GO" id="GO:0005634">
    <property type="term" value="C:nucleus"/>
    <property type="evidence" value="ECO:0007669"/>
    <property type="project" value="UniProtKB-SubCell"/>
</dbReference>
<dbReference type="PROSITE" id="PS50011">
    <property type="entry name" value="PROTEIN_KINASE_DOM"/>
    <property type="match status" value="1"/>
</dbReference>
<evidence type="ECO:0000256" key="15">
    <source>
        <dbReference type="PROSITE-ProRule" id="PRU10141"/>
    </source>
</evidence>
<comment type="catalytic activity">
    <reaction evidence="13">
        <text>L-threonyl-[protein] + ATP = O-phospho-L-threonyl-[protein] + ADP + H(+)</text>
        <dbReference type="Rhea" id="RHEA:46608"/>
        <dbReference type="Rhea" id="RHEA-COMP:11060"/>
        <dbReference type="Rhea" id="RHEA-COMP:11605"/>
        <dbReference type="ChEBI" id="CHEBI:15378"/>
        <dbReference type="ChEBI" id="CHEBI:30013"/>
        <dbReference type="ChEBI" id="CHEBI:30616"/>
        <dbReference type="ChEBI" id="CHEBI:61977"/>
        <dbReference type="ChEBI" id="CHEBI:456216"/>
        <dbReference type="EC" id="2.7.11.1"/>
    </reaction>
</comment>
<keyword evidence="19" id="KW-1185">Reference proteome</keyword>
<dbReference type="GO" id="GO:0035556">
    <property type="term" value="P:intracellular signal transduction"/>
    <property type="evidence" value="ECO:0007669"/>
    <property type="project" value="TreeGrafter"/>
</dbReference>
<dbReference type="GO" id="GO:0000245">
    <property type="term" value="P:spliceosomal complex assembly"/>
    <property type="evidence" value="ECO:0007669"/>
    <property type="project" value="TreeGrafter"/>
</dbReference>
<gene>
    <name evidence="18" type="primary">SRPK1</name>
</gene>
<dbReference type="Pfam" id="PF00069">
    <property type="entry name" value="Pkinase"/>
    <property type="match status" value="2"/>
</dbReference>
<feature type="region of interest" description="Disordered" evidence="16">
    <location>
        <begin position="1"/>
        <end position="40"/>
    </location>
</feature>
<evidence type="ECO:0000256" key="6">
    <source>
        <dbReference type="ARBA" id="ARBA00022553"/>
    </source>
</evidence>
<accession>A0A8C3VA44</accession>
<keyword evidence="6" id="KW-0597">Phosphoprotein</keyword>
<dbReference type="InterPro" id="IPR008271">
    <property type="entry name" value="Ser/Thr_kinase_AS"/>
</dbReference>
<dbReference type="FunFam" id="1.10.510.10:FF:000761">
    <property type="entry name" value="SRSF protein kinase 1"/>
    <property type="match status" value="1"/>
</dbReference>
<dbReference type="FunFam" id="3.30.200.20:FF:000163">
    <property type="entry name" value="SRSF protein kinase 2 isoform X1"/>
    <property type="match status" value="1"/>
</dbReference>
<protein>
    <recommendedName>
        <fullName evidence="3">non-specific serine/threonine protein kinase</fullName>
        <ecNumber evidence="3">2.7.11.1</ecNumber>
    </recommendedName>
</protein>
<dbReference type="AlphaFoldDB" id="A0A8C3VA44"/>
<keyword evidence="8 15" id="KW-0547">Nucleotide-binding</keyword>
<feature type="domain" description="Protein kinase" evidence="17">
    <location>
        <begin position="63"/>
        <end position="631"/>
    </location>
</feature>
<feature type="binding site" evidence="15">
    <location>
        <position position="92"/>
    </location>
    <ligand>
        <name>ATP</name>
        <dbReference type="ChEBI" id="CHEBI:30616"/>
    </ligand>
</feature>
<feature type="region of interest" description="Disordered" evidence="16">
    <location>
        <begin position="430"/>
        <end position="457"/>
    </location>
</feature>
<dbReference type="PANTHER" id="PTHR47634:SF4">
    <property type="entry name" value="SRSF PROTEIN KINASE 1"/>
    <property type="match status" value="1"/>
</dbReference>
<feature type="region of interest" description="Disordered" evidence="16">
    <location>
        <begin position="342"/>
        <end position="394"/>
    </location>
</feature>
<keyword evidence="9" id="KW-0418">Kinase</keyword>
<dbReference type="InterPro" id="IPR017441">
    <property type="entry name" value="Protein_kinase_ATP_BS"/>
</dbReference>
<keyword evidence="4" id="KW-0963">Cytoplasm</keyword>
<reference evidence="18" key="1">
    <citation type="submission" date="2020-10" db="EMBL/GenBank/DDBJ databases">
        <title>Catharus ustulatus (Swainson's thrush) genome, bCatUst1, primary haplotype v2.</title>
        <authorList>
            <person name="Delmore K."/>
            <person name="Vafadar M."/>
            <person name="Formenti G."/>
            <person name="Chow W."/>
            <person name="Pelan S."/>
            <person name="Howe K."/>
            <person name="Rhie A."/>
            <person name="Mountcastle J."/>
            <person name="Haase B."/>
            <person name="Fedrigo O."/>
            <person name="Jarvis E.D."/>
        </authorList>
    </citation>
    <scope>NUCLEOTIDE SEQUENCE [LARGE SCALE GENOMIC DNA]</scope>
</reference>
<evidence type="ECO:0000256" key="14">
    <source>
        <dbReference type="ARBA" id="ARBA00048679"/>
    </source>
</evidence>
<reference evidence="18" key="2">
    <citation type="submission" date="2025-08" db="UniProtKB">
        <authorList>
            <consortium name="Ensembl"/>
        </authorList>
    </citation>
    <scope>IDENTIFICATION</scope>
</reference>
<dbReference type="InterPro" id="IPR011009">
    <property type="entry name" value="Kinase-like_dom_sf"/>
</dbReference>
<reference evidence="18" key="3">
    <citation type="submission" date="2025-09" db="UniProtKB">
        <authorList>
            <consortium name="Ensembl"/>
        </authorList>
    </citation>
    <scope>IDENTIFICATION</scope>
</reference>
<keyword evidence="11 15" id="KW-0067">ATP-binding</keyword>
<evidence type="ECO:0000256" key="1">
    <source>
        <dbReference type="ARBA" id="ARBA00004123"/>
    </source>
</evidence>
<feature type="compositionally biased region" description="Acidic residues" evidence="16">
    <location>
        <begin position="23"/>
        <end position="40"/>
    </location>
</feature>
<dbReference type="GO" id="GO:0030154">
    <property type="term" value="P:cell differentiation"/>
    <property type="evidence" value="ECO:0007669"/>
    <property type="project" value="UniProtKB-KW"/>
</dbReference>
<evidence type="ECO:0000256" key="7">
    <source>
        <dbReference type="ARBA" id="ARBA00022679"/>
    </source>
</evidence>
<keyword evidence="10" id="KW-0221">Differentiation</keyword>
<organism evidence="18 19">
    <name type="scientific">Catharus ustulatus</name>
    <name type="common">Russet-backed thrush</name>
    <name type="synonym">Hylocichla ustulatus</name>
    <dbReference type="NCBI Taxonomy" id="91951"/>
    <lineage>
        <taxon>Eukaryota</taxon>
        <taxon>Metazoa</taxon>
        <taxon>Chordata</taxon>
        <taxon>Craniata</taxon>
        <taxon>Vertebrata</taxon>
        <taxon>Euteleostomi</taxon>
        <taxon>Archelosauria</taxon>
        <taxon>Archosauria</taxon>
        <taxon>Dinosauria</taxon>
        <taxon>Saurischia</taxon>
        <taxon>Theropoda</taxon>
        <taxon>Coelurosauria</taxon>
        <taxon>Aves</taxon>
        <taxon>Neognathae</taxon>
        <taxon>Neoaves</taxon>
        <taxon>Telluraves</taxon>
        <taxon>Australaves</taxon>
        <taxon>Passeriformes</taxon>
        <taxon>Turdidae</taxon>
        <taxon>Catharus</taxon>
    </lineage>
</organism>
<evidence type="ECO:0000256" key="11">
    <source>
        <dbReference type="ARBA" id="ARBA00022840"/>
    </source>
</evidence>
<dbReference type="InterPro" id="IPR051334">
    <property type="entry name" value="SRPK"/>
</dbReference>
<keyword evidence="12" id="KW-0539">Nucleus</keyword>
<dbReference type="Proteomes" id="UP000694563">
    <property type="component" value="Chromosome 25"/>
</dbReference>
<dbReference type="GO" id="GO:0050684">
    <property type="term" value="P:regulation of mRNA processing"/>
    <property type="evidence" value="ECO:0007669"/>
    <property type="project" value="TreeGrafter"/>
</dbReference>
<evidence type="ECO:0000256" key="16">
    <source>
        <dbReference type="SAM" id="MobiDB-lite"/>
    </source>
</evidence>
<evidence type="ECO:0000313" key="19">
    <source>
        <dbReference type="Proteomes" id="UP000694563"/>
    </source>
</evidence>
<comment type="subcellular location">
    <subcellularLocation>
        <location evidence="2">Cytoplasm</location>
    </subcellularLocation>
    <subcellularLocation>
        <location evidence="1">Nucleus</location>
    </subcellularLocation>
</comment>
<comment type="catalytic activity">
    <reaction evidence="14">
        <text>L-seryl-[protein] + ATP = O-phospho-L-seryl-[protein] + ADP + H(+)</text>
        <dbReference type="Rhea" id="RHEA:17989"/>
        <dbReference type="Rhea" id="RHEA-COMP:9863"/>
        <dbReference type="Rhea" id="RHEA-COMP:11604"/>
        <dbReference type="ChEBI" id="CHEBI:15378"/>
        <dbReference type="ChEBI" id="CHEBI:29999"/>
        <dbReference type="ChEBI" id="CHEBI:30616"/>
        <dbReference type="ChEBI" id="CHEBI:83421"/>
        <dbReference type="ChEBI" id="CHEBI:456216"/>
        <dbReference type="EC" id="2.7.11.1"/>
    </reaction>
</comment>
<sequence>EIRSVISLPDTQHRGPAAHSENDLPEQEEEILGSDDDEQEDPNDYCKGGYHLVKIGDLFNGRYHVIRKLGWGHFSTVWLAWDIHGRRFVAMKVVKSAEHYTETALDEIKLLKSVRNSDPNDLSKERVVQLLDDFKISGVNGSHICMVFEVLGHHLLKWIIKSNYQGLPLPCVKKIIKQVLQGLDYLHTKCRIIHTDIKPENILLCVNDQYIRRLAAEATEWQRSGAPPPSGSAVSTAPQPKPADKMSKNKKKKLKKKQKRQAELLEKRMQEIEEMEKEANPGQTQPGEEEELVSMDGPLAEYLPQRSGSLPPQSNLMENVVEKRPAEINCNGVIPMTDLTDSGNEGSVQLEDDLHNANDCGNQPHTQKPENLHSCNYSQHNNDSEKRPQEAMSDSFVSLTPEDSMVCQPTSNQEQAFSEQRINNFQESIRTEIPSEDENENNSPTDNKGKSAAGNFLLNPLEPKNADKLKVKIADLGNACWVHKHFTEDIQTRQYRSLEVLIGSGYNTPADIWSTACMAFELATGDYLFEPHSGEDYSRDEDHIALIIELLGKIPRKLILAGKYSKEFFTKKGDLKHITKLKPWGLFEVLVEKYEWSQDEAAAFTDFLLPMLELIPEKRATAAECLRHPWLNS</sequence>
<dbReference type="InterPro" id="IPR000719">
    <property type="entry name" value="Prot_kinase_dom"/>
</dbReference>
<feature type="compositionally biased region" description="Basic residues" evidence="16">
    <location>
        <begin position="248"/>
        <end position="259"/>
    </location>
</feature>
<proteinExistence type="predicted"/>
<evidence type="ECO:0000256" key="9">
    <source>
        <dbReference type="ARBA" id="ARBA00022777"/>
    </source>
</evidence>
<evidence type="ECO:0000256" key="2">
    <source>
        <dbReference type="ARBA" id="ARBA00004496"/>
    </source>
</evidence>
<keyword evidence="7" id="KW-0808">Transferase</keyword>
<evidence type="ECO:0000256" key="10">
    <source>
        <dbReference type="ARBA" id="ARBA00022782"/>
    </source>
</evidence>
<dbReference type="PANTHER" id="PTHR47634">
    <property type="entry name" value="PROTEIN KINASE DOMAIN-CONTAINING PROTEIN-RELATED"/>
    <property type="match status" value="1"/>
</dbReference>
<dbReference type="Ensembl" id="ENSCUST00005025998.1">
    <property type="protein sequence ID" value="ENSCUSP00005025097.1"/>
    <property type="gene ID" value="ENSCUSG00005015456.1"/>
</dbReference>
<dbReference type="SMART" id="SM00220">
    <property type="entry name" value="S_TKc"/>
    <property type="match status" value="1"/>
</dbReference>
<evidence type="ECO:0000256" key="3">
    <source>
        <dbReference type="ARBA" id="ARBA00012513"/>
    </source>
</evidence>
<evidence type="ECO:0000313" key="18">
    <source>
        <dbReference type="Ensembl" id="ENSCUSP00005025097.1"/>
    </source>
</evidence>
<dbReference type="GO" id="GO:0004674">
    <property type="term" value="F:protein serine/threonine kinase activity"/>
    <property type="evidence" value="ECO:0007669"/>
    <property type="project" value="UniProtKB-KW"/>
</dbReference>
<name>A0A8C3VA44_CATUS</name>
<evidence type="ECO:0000256" key="12">
    <source>
        <dbReference type="ARBA" id="ARBA00023242"/>
    </source>
</evidence>
<feature type="region of interest" description="Disordered" evidence="16">
    <location>
        <begin position="221"/>
        <end position="261"/>
    </location>
</feature>
<keyword evidence="5" id="KW-0723">Serine/threonine-protein kinase</keyword>
<dbReference type="PROSITE" id="PS00107">
    <property type="entry name" value="PROTEIN_KINASE_ATP"/>
    <property type="match status" value="1"/>
</dbReference>
<evidence type="ECO:0000259" key="17">
    <source>
        <dbReference type="PROSITE" id="PS50011"/>
    </source>
</evidence>
<dbReference type="Gene3D" id="1.10.510.10">
    <property type="entry name" value="Transferase(Phosphotransferase) domain 1"/>
    <property type="match status" value="2"/>
</dbReference>
<dbReference type="EC" id="2.7.11.1" evidence="3"/>
<evidence type="ECO:0000256" key="4">
    <source>
        <dbReference type="ARBA" id="ARBA00022490"/>
    </source>
</evidence>
<dbReference type="FunFam" id="1.10.510.10:FF:000105">
    <property type="entry name" value="SRSF protein kinase 2"/>
    <property type="match status" value="1"/>
</dbReference>
<dbReference type="GO" id="GO:0005524">
    <property type="term" value="F:ATP binding"/>
    <property type="evidence" value="ECO:0007669"/>
    <property type="project" value="UniProtKB-UniRule"/>
</dbReference>
<evidence type="ECO:0000256" key="8">
    <source>
        <dbReference type="ARBA" id="ARBA00022741"/>
    </source>
</evidence>
<dbReference type="Gene3D" id="3.30.200.20">
    <property type="entry name" value="Phosphorylase Kinase, domain 1"/>
    <property type="match status" value="1"/>
</dbReference>
<evidence type="ECO:0000256" key="5">
    <source>
        <dbReference type="ARBA" id="ARBA00022527"/>
    </source>
</evidence>
<evidence type="ECO:0000256" key="13">
    <source>
        <dbReference type="ARBA" id="ARBA00047899"/>
    </source>
</evidence>
<dbReference type="PROSITE" id="PS00108">
    <property type="entry name" value="PROTEIN_KINASE_ST"/>
    <property type="match status" value="1"/>
</dbReference>